<name>A0A174B3M4_9ACTN</name>
<dbReference type="AlphaFoldDB" id="A0A174B3M4"/>
<keyword evidence="3 9" id="KW-0031">Aminopeptidase</keyword>
<dbReference type="NCBIfam" id="NF002600">
    <property type="entry name" value="PRK02256.1"/>
    <property type="match status" value="1"/>
</dbReference>
<dbReference type="GO" id="GO:0004177">
    <property type="term" value="F:aminopeptidase activity"/>
    <property type="evidence" value="ECO:0007669"/>
    <property type="project" value="UniProtKB-KW"/>
</dbReference>
<dbReference type="EMBL" id="CYYP01000006">
    <property type="protein sequence ID" value="CUN95691.1"/>
    <property type="molecule type" value="Genomic_DNA"/>
</dbReference>
<dbReference type="SUPFAM" id="SSF101821">
    <property type="entry name" value="Aminopeptidase/glucanase lid domain"/>
    <property type="match status" value="1"/>
</dbReference>
<keyword evidence="8 9" id="KW-0482">Metalloprotease</keyword>
<dbReference type="GO" id="GO:0006508">
    <property type="term" value="P:proteolysis"/>
    <property type="evidence" value="ECO:0007669"/>
    <property type="project" value="UniProtKB-KW"/>
</dbReference>
<evidence type="ECO:0000256" key="9">
    <source>
        <dbReference type="RuleBase" id="RU004386"/>
    </source>
</evidence>
<keyword evidence="7 9" id="KW-0862">Zinc</keyword>
<gene>
    <name evidence="11" type="primary">apeA</name>
    <name evidence="11" type="ORF">ERS852381_00876</name>
</gene>
<dbReference type="InterPro" id="IPR023358">
    <property type="entry name" value="Peptidase_M18_dom2"/>
</dbReference>
<proteinExistence type="inferred from homology"/>
<dbReference type="InterPro" id="IPR001948">
    <property type="entry name" value="Peptidase_M18"/>
</dbReference>
<evidence type="ECO:0000256" key="2">
    <source>
        <dbReference type="ARBA" id="ARBA00008290"/>
    </source>
</evidence>
<organism evidence="11 12">
    <name type="scientific">Collinsella aerofaciens</name>
    <dbReference type="NCBI Taxonomy" id="74426"/>
    <lineage>
        <taxon>Bacteria</taxon>
        <taxon>Bacillati</taxon>
        <taxon>Actinomycetota</taxon>
        <taxon>Coriobacteriia</taxon>
        <taxon>Coriobacteriales</taxon>
        <taxon>Coriobacteriaceae</taxon>
        <taxon>Collinsella</taxon>
    </lineage>
</organism>
<dbReference type="Gene3D" id="3.40.630.10">
    <property type="entry name" value="Zn peptidases"/>
    <property type="match status" value="1"/>
</dbReference>
<evidence type="ECO:0000256" key="10">
    <source>
        <dbReference type="RuleBase" id="RU004387"/>
    </source>
</evidence>
<dbReference type="GO" id="GO:0008237">
    <property type="term" value="F:metallopeptidase activity"/>
    <property type="evidence" value="ECO:0007669"/>
    <property type="project" value="UniProtKB-KW"/>
</dbReference>
<evidence type="ECO:0000256" key="1">
    <source>
        <dbReference type="ARBA" id="ARBA00001947"/>
    </source>
</evidence>
<evidence type="ECO:0000256" key="4">
    <source>
        <dbReference type="ARBA" id="ARBA00022670"/>
    </source>
</evidence>
<dbReference type="CDD" id="cd05659">
    <property type="entry name" value="M18_API"/>
    <property type="match status" value="1"/>
</dbReference>
<dbReference type="GO" id="GO:0005737">
    <property type="term" value="C:cytoplasm"/>
    <property type="evidence" value="ECO:0007669"/>
    <property type="project" value="UniProtKB-ARBA"/>
</dbReference>
<evidence type="ECO:0000256" key="5">
    <source>
        <dbReference type="ARBA" id="ARBA00022723"/>
    </source>
</evidence>
<dbReference type="Gene3D" id="2.30.250.10">
    <property type="entry name" value="Aminopeptidase i, Domain 2"/>
    <property type="match status" value="1"/>
</dbReference>
<keyword evidence="6 9" id="KW-0378">Hydrolase</keyword>
<accession>A0A174B3M4</accession>
<evidence type="ECO:0000313" key="11">
    <source>
        <dbReference type="EMBL" id="CUN95691.1"/>
    </source>
</evidence>
<evidence type="ECO:0000256" key="7">
    <source>
        <dbReference type="ARBA" id="ARBA00022833"/>
    </source>
</evidence>
<dbReference type="PANTHER" id="PTHR28570">
    <property type="entry name" value="ASPARTYL AMINOPEPTIDASE"/>
    <property type="match status" value="1"/>
</dbReference>
<evidence type="ECO:0000313" key="12">
    <source>
        <dbReference type="Proteomes" id="UP000095468"/>
    </source>
</evidence>
<reference evidence="11 12" key="1">
    <citation type="submission" date="2015-09" db="EMBL/GenBank/DDBJ databases">
        <authorList>
            <consortium name="Pathogen Informatics"/>
        </authorList>
    </citation>
    <scope>NUCLEOTIDE SEQUENCE [LARGE SCALE GENOMIC DNA]</scope>
    <source>
        <strain evidence="11 12">2789STDY5608823</strain>
    </source>
</reference>
<comment type="similarity">
    <text evidence="2 9">Belongs to the peptidase M18 family.</text>
</comment>
<evidence type="ECO:0000256" key="6">
    <source>
        <dbReference type="ARBA" id="ARBA00022801"/>
    </source>
</evidence>
<dbReference type="PRINTS" id="PR00932">
    <property type="entry name" value="AMINO1PTASE"/>
</dbReference>
<dbReference type="PANTHER" id="PTHR28570:SF2">
    <property type="entry name" value="M18 FAMILY AMINOPEPTIDASE 1-RELATED"/>
    <property type="match status" value="1"/>
</dbReference>
<keyword evidence="4 9" id="KW-0645">Protease</keyword>
<dbReference type="EC" id="3.4.11.-" evidence="10"/>
<evidence type="ECO:0000256" key="3">
    <source>
        <dbReference type="ARBA" id="ARBA00022438"/>
    </source>
</evidence>
<sequence>MERPCAWKKYTPQQIEELEELCRGYKQFLSENKTERLCVKAGIKMAEEAGYVDLETVIAAGRELKAGDKVYAANHGKDLMLVNLGTAPLEQGFNILGAHVDSPRLDLKQNPAFEAGDMAYLDTHYYGGVKSYHWVASPLALVGVICKKDGTTVDINIGDKADDPVFTISDLLIHLSSEQMSKPAKDAVDAEILDVIVGGRPVKFDEDDKDAPKEPVKQMFLDILKEQYDVEEEDFLSAEIEVVPAGPARDMGLDRSMILGYGHDDRVCAYPSMLAQINVTNVERTSITLIVDKEEIGSVGATGMTSRFFENTVAEIMMLAGEDSPLALRRALARSRMLSSDVSAGFDPGYAGKFETKNAAFMGRGLCFNKYTGSRGKGGSNDADAEYVALVRDIMDEAGVDFQTCELGRVNAGGGGTIAYIMAKYGMNVIDSGVAVLSMHALWEVANKADIYEAYRGYKAFIERA</sequence>
<comment type="cofactor">
    <cofactor evidence="1 10">
        <name>Zn(2+)</name>
        <dbReference type="ChEBI" id="CHEBI:29105"/>
    </cofactor>
</comment>
<protein>
    <recommendedName>
        <fullName evidence="10">M18 family aminopeptidase</fullName>
        <ecNumber evidence="10">3.4.11.-</ecNumber>
    </recommendedName>
</protein>
<dbReference type="SUPFAM" id="SSF53187">
    <property type="entry name" value="Zn-dependent exopeptidases"/>
    <property type="match status" value="1"/>
</dbReference>
<dbReference type="RefSeq" id="WP_055286106.1">
    <property type="nucleotide sequence ID" value="NZ_CYYP01000006.1"/>
</dbReference>
<keyword evidence="5 9" id="KW-0479">Metal-binding</keyword>
<dbReference type="Proteomes" id="UP000095468">
    <property type="component" value="Unassembled WGS sequence"/>
</dbReference>
<dbReference type="Pfam" id="PF02127">
    <property type="entry name" value="Peptidase_M18"/>
    <property type="match status" value="1"/>
</dbReference>
<dbReference type="GO" id="GO:0008270">
    <property type="term" value="F:zinc ion binding"/>
    <property type="evidence" value="ECO:0007669"/>
    <property type="project" value="InterPro"/>
</dbReference>
<evidence type="ECO:0000256" key="8">
    <source>
        <dbReference type="ARBA" id="ARBA00023049"/>
    </source>
</evidence>